<keyword evidence="3" id="KW-0012">Acyltransferase</keyword>
<dbReference type="InterPro" id="IPR051159">
    <property type="entry name" value="Hexapeptide_acetyltransf"/>
</dbReference>
<dbReference type="CDD" id="cd04647">
    <property type="entry name" value="LbH_MAT_like"/>
    <property type="match status" value="1"/>
</dbReference>
<dbReference type="PANTHER" id="PTHR23416:SF23">
    <property type="entry name" value="ACETYLTRANSFERASE C18B11.09C-RELATED"/>
    <property type="match status" value="1"/>
</dbReference>
<organism evidence="3 4">
    <name type="scientific">candidate division WOR-3 bacterium</name>
    <dbReference type="NCBI Taxonomy" id="2052148"/>
    <lineage>
        <taxon>Bacteria</taxon>
        <taxon>Bacteria division WOR-3</taxon>
    </lineage>
</organism>
<comment type="caution">
    <text evidence="3">The sequence shown here is derived from an EMBL/GenBank/DDBJ whole genome shotgun (WGS) entry which is preliminary data.</text>
</comment>
<protein>
    <submittedName>
        <fullName evidence="3">Acyltransferase</fullName>
    </submittedName>
</protein>
<evidence type="ECO:0000256" key="1">
    <source>
        <dbReference type="ARBA" id="ARBA00007274"/>
    </source>
</evidence>
<dbReference type="GO" id="GO:0008374">
    <property type="term" value="F:O-acyltransferase activity"/>
    <property type="evidence" value="ECO:0007669"/>
    <property type="project" value="TreeGrafter"/>
</dbReference>
<reference evidence="3" key="1">
    <citation type="submission" date="2019-03" db="EMBL/GenBank/DDBJ databases">
        <title>Lake Tanganyika Metagenome-Assembled Genomes (MAGs).</title>
        <authorList>
            <person name="Tran P."/>
        </authorList>
    </citation>
    <scope>NUCLEOTIDE SEQUENCE</scope>
    <source>
        <strain evidence="3">K_DeepCast_150m_m2_040</strain>
    </source>
</reference>
<dbReference type="EMBL" id="VGIR01000030">
    <property type="protein sequence ID" value="MBM3331464.1"/>
    <property type="molecule type" value="Genomic_DNA"/>
</dbReference>
<dbReference type="GO" id="GO:0005829">
    <property type="term" value="C:cytosol"/>
    <property type="evidence" value="ECO:0007669"/>
    <property type="project" value="TreeGrafter"/>
</dbReference>
<dbReference type="Pfam" id="PF00132">
    <property type="entry name" value="Hexapep"/>
    <property type="match status" value="1"/>
</dbReference>
<evidence type="ECO:0000313" key="3">
    <source>
        <dbReference type="EMBL" id="MBM3331464.1"/>
    </source>
</evidence>
<sequence>MRGSFLASPFAVARASWDRFMNSLLLAECRRKGMSIGTACRVAGRPRIYITAGAKVECGDGVLLNSLPCGYHAGMSYPVTILADRPCACIQIGAESRRHGCCIHAWLGITIGKRCLFAAGSQVLDAHGHSAALEHSRFRHKLQDVPAPVSIGDSCWLCLGSLVLKGAQIGEGCIIAPYSVVRAGVYPAHSLLAGSPARVVRTIPEDAVLAADYPHPLLKPPSSRLSFSFLASRPSAPPKKNRQCHRWGQR</sequence>
<name>A0A937XHG0_UNCW3</name>
<gene>
    <name evidence="3" type="ORF">FJY68_06375</name>
</gene>
<keyword evidence="2" id="KW-0808">Transferase</keyword>
<dbReference type="PANTHER" id="PTHR23416">
    <property type="entry name" value="SIALIC ACID SYNTHASE-RELATED"/>
    <property type="match status" value="1"/>
</dbReference>
<dbReference type="InterPro" id="IPR001451">
    <property type="entry name" value="Hexapep"/>
</dbReference>
<dbReference type="Gene3D" id="2.160.10.10">
    <property type="entry name" value="Hexapeptide repeat proteins"/>
    <property type="match status" value="1"/>
</dbReference>
<dbReference type="Proteomes" id="UP000779900">
    <property type="component" value="Unassembled WGS sequence"/>
</dbReference>
<evidence type="ECO:0000256" key="2">
    <source>
        <dbReference type="ARBA" id="ARBA00022679"/>
    </source>
</evidence>
<proteinExistence type="inferred from homology"/>
<evidence type="ECO:0000313" key="4">
    <source>
        <dbReference type="Proteomes" id="UP000779900"/>
    </source>
</evidence>
<dbReference type="SUPFAM" id="SSF51161">
    <property type="entry name" value="Trimeric LpxA-like enzymes"/>
    <property type="match status" value="1"/>
</dbReference>
<accession>A0A937XHG0</accession>
<comment type="similarity">
    <text evidence="1">Belongs to the transferase hexapeptide repeat family.</text>
</comment>
<dbReference type="AlphaFoldDB" id="A0A937XHG0"/>
<dbReference type="InterPro" id="IPR011004">
    <property type="entry name" value="Trimer_LpxA-like_sf"/>
</dbReference>